<dbReference type="GO" id="GO:0043683">
    <property type="term" value="P:type IV pilus assembly"/>
    <property type="evidence" value="ECO:0007669"/>
    <property type="project" value="TreeGrafter"/>
</dbReference>
<dbReference type="GO" id="GO:0043107">
    <property type="term" value="P:type IV pilus-dependent motility"/>
    <property type="evidence" value="ECO:0007669"/>
    <property type="project" value="TreeGrafter"/>
</dbReference>
<dbReference type="AlphaFoldDB" id="A0A3B0VYL3"/>
<evidence type="ECO:0000313" key="2">
    <source>
        <dbReference type="EMBL" id="VAW44232.1"/>
    </source>
</evidence>
<dbReference type="InterPro" id="IPR052534">
    <property type="entry name" value="Extracell_DNA_Util/SecSys_Comp"/>
</dbReference>
<dbReference type="PANTHER" id="PTHR40278">
    <property type="entry name" value="DNA UTILIZATION PROTEIN HOFN"/>
    <property type="match status" value="1"/>
</dbReference>
<accession>A0A3B0VYL3</accession>
<proteinExistence type="predicted"/>
<dbReference type="InterPro" id="IPR007813">
    <property type="entry name" value="PilN"/>
</dbReference>
<organism evidence="2">
    <name type="scientific">hydrothermal vent metagenome</name>
    <dbReference type="NCBI Taxonomy" id="652676"/>
    <lineage>
        <taxon>unclassified sequences</taxon>
        <taxon>metagenomes</taxon>
        <taxon>ecological metagenomes</taxon>
    </lineage>
</organism>
<protein>
    <submittedName>
        <fullName evidence="2">Type IV pilus biogenesis protein PilN</fullName>
    </submittedName>
</protein>
<dbReference type="EMBL" id="UOFA01000097">
    <property type="protein sequence ID" value="VAW44232.1"/>
    <property type="molecule type" value="Genomic_DNA"/>
</dbReference>
<dbReference type="PANTHER" id="PTHR40278:SF2">
    <property type="entry name" value="TYPE IV PILUS INNER MEMBRANE COMPONENT PILN"/>
    <property type="match status" value="1"/>
</dbReference>
<name>A0A3B0VYL3_9ZZZZ</name>
<reference evidence="2" key="1">
    <citation type="submission" date="2018-06" db="EMBL/GenBank/DDBJ databases">
        <authorList>
            <person name="Zhirakovskaya E."/>
        </authorList>
    </citation>
    <scope>NUCLEOTIDE SEQUENCE</scope>
</reference>
<evidence type="ECO:0000256" key="1">
    <source>
        <dbReference type="SAM" id="Coils"/>
    </source>
</evidence>
<gene>
    <name evidence="2" type="ORF">MNBD_GAMMA02-513</name>
</gene>
<sequence length="137" mass="15959">TEITKLDEKIKEIDKLEAKKASLIARQQVIEELQANRTQMVHLFDELVKTIPNGVFLEKITQQGTSISMEGYSQSHSRVSDYMRRLDESDWFTKIELDYIRADNTLGTHEQKFKLSVKLVNPQRKNDTDQTDEEELS</sequence>
<keyword evidence="1" id="KW-0175">Coiled coil</keyword>
<feature type="coiled-coil region" evidence="1">
    <location>
        <begin position="6"/>
        <end position="33"/>
    </location>
</feature>
<dbReference type="Pfam" id="PF05137">
    <property type="entry name" value="PilN"/>
    <property type="match status" value="1"/>
</dbReference>
<feature type="non-terminal residue" evidence="2">
    <location>
        <position position="1"/>
    </location>
</feature>